<name>A0A6J7WQU5_9CAUD</name>
<organism evidence="2">
    <name type="scientific">uncultured Caudovirales phage</name>
    <dbReference type="NCBI Taxonomy" id="2100421"/>
    <lineage>
        <taxon>Viruses</taxon>
        <taxon>Duplodnaviria</taxon>
        <taxon>Heunggongvirae</taxon>
        <taxon>Uroviricota</taxon>
        <taxon>Caudoviricetes</taxon>
        <taxon>Peduoviridae</taxon>
        <taxon>Maltschvirus</taxon>
        <taxon>Maltschvirus maltsch</taxon>
    </lineage>
</organism>
<proteinExistence type="predicted"/>
<accession>A0A6J7WQU5</accession>
<protein>
    <recommendedName>
        <fullName evidence="3">Holin of 3TMs, for gene-transfer release</fullName>
    </recommendedName>
</protein>
<feature type="transmembrane region" description="Helical" evidence="1">
    <location>
        <begin position="107"/>
        <end position="129"/>
    </location>
</feature>
<evidence type="ECO:0000313" key="2">
    <source>
        <dbReference type="EMBL" id="CAB5220097.1"/>
    </source>
</evidence>
<evidence type="ECO:0000256" key="1">
    <source>
        <dbReference type="SAM" id="Phobius"/>
    </source>
</evidence>
<sequence>MDILKTFGPLIGSVAPTIATALGGPVAGMAVKALSGALFGHEDGTQDDIMTALANPTGDQLAALKKIDVDFKVQMKSLDIDLERIAAGDRASARDMQKETKDWIPRALAIGVTIGFFSIMIYMLIYGLPTSGNEAILLLLGALQTAWGGIIAFYFGSSSGSQKKDSMIYNSKPLE</sequence>
<keyword evidence="1" id="KW-0812">Transmembrane</keyword>
<reference evidence="2" key="1">
    <citation type="submission" date="2020-05" db="EMBL/GenBank/DDBJ databases">
        <authorList>
            <person name="Chiriac C."/>
            <person name="Salcher M."/>
            <person name="Ghai R."/>
            <person name="Kavagutti S V."/>
        </authorList>
    </citation>
    <scope>NUCLEOTIDE SEQUENCE</scope>
</reference>
<dbReference type="EMBL" id="LR798277">
    <property type="protein sequence ID" value="CAB5220097.1"/>
    <property type="molecule type" value="Genomic_DNA"/>
</dbReference>
<evidence type="ECO:0008006" key="3">
    <source>
        <dbReference type="Google" id="ProtNLM"/>
    </source>
</evidence>
<keyword evidence="1" id="KW-0472">Membrane</keyword>
<feature type="transmembrane region" description="Helical" evidence="1">
    <location>
        <begin position="135"/>
        <end position="155"/>
    </location>
</feature>
<gene>
    <name evidence="2" type="ORF">UFOVP237_75</name>
</gene>
<keyword evidence="1" id="KW-1133">Transmembrane helix</keyword>